<reference evidence="2 3" key="1">
    <citation type="submission" date="2024-06" db="EMBL/GenBank/DDBJ databases">
        <authorList>
            <person name="Tuo L."/>
        </authorList>
    </citation>
    <scope>NUCLEOTIDE SEQUENCE [LARGE SCALE GENOMIC DNA]</scope>
    <source>
        <strain evidence="2 3">ZMM04-5</strain>
    </source>
</reference>
<dbReference type="Gene3D" id="3.40.50.1820">
    <property type="entry name" value="alpha/beta hydrolase"/>
    <property type="match status" value="1"/>
</dbReference>
<dbReference type="RefSeq" id="WP_367722480.1">
    <property type="nucleotide sequence ID" value="NZ_JBFOCI010000001.1"/>
</dbReference>
<dbReference type="GO" id="GO:0016787">
    <property type="term" value="F:hydrolase activity"/>
    <property type="evidence" value="ECO:0007669"/>
    <property type="project" value="UniProtKB-KW"/>
</dbReference>
<organism evidence="2 3">
    <name type="scientific">Mesorhizobium marinum</name>
    <dbReference type="NCBI Taxonomy" id="3228790"/>
    <lineage>
        <taxon>Bacteria</taxon>
        <taxon>Pseudomonadati</taxon>
        <taxon>Pseudomonadota</taxon>
        <taxon>Alphaproteobacteria</taxon>
        <taxon>Hyphomicrobiales</taxon>
        <taxon>Phyllobacteriaceae</taxon>
        <taxon>Mesorhizobium</taxon>
    </lineage>
</organism>
<evidence type="ECO:0000313" key="2">
    <source>
        <dbReference type="EMBL" id="MEW9805433.1"/>
    </source>
</evidence>
<dbReference type="PANTHER" id="PTHR43798">
    <property type="entry name" value="MONOACYLGLYCEROL LIPASE"/>
    <property type="match status" value="1"/>
</dbReference>
<comment type="caution">
    <text evidence="2">The sequence shown here is derived from an EMBL/GenBank/DDBJ whole genome shotgun (WGS) entry which is preliminary data.</text>
</comment>
<accession>A0ABV3QWU3</accession>
<dbReference type="InterPro" id="IPR000639">
    <property type="entry name" value="Epox_hydrolase-like"/>
</dbReference>
<dbReference type="Pfam" id="PF00561">
    <property type="entry name" value="Abhydrolase_1"/>
    <property type="match status" value="1"/>
</dbReference>
<protein>
    <submittedName>
        <fullName evidence="2">Alpha/beta fold hydrolase</fullName>
    </submittedName>
</protein>
<keyword evidence="2" id="KW-0378">Hydrolase</keyword>
<dbReference type="InterPro" id="IPR000073">
    <property type="entry name" value="AB_hydrolase_1"/>
</dbReference>
<sequence length="319" mass="34453">MAPLIGWMAGALLVSALLAAGYFVLTTRRIAARAERTVPPAGRFVEAGGNRVHYVDAGEGRPIVFVHGLGGQLHHFRHPTFPLLPGYRLIALDRPGSGYSVRSSQATARLPEQAQAVADFIVALGLERPLVVGHSLGGAVALTLALDRPDLVSGVVALAPLTHMEDEVRPEFRALYIKSPLKRWLVAQTTAVPASMKYAAQTLDFVFGPQKWPEDYIVDGGGMLGLRPSHIYATSSDIVAIEQDLGVIEKRYGEIAMPAAAMFGTADRVLDYRRHGLALRDQMPGLDFELVEGQGHMLQFTAAERVAALIERTAARAFG</sequence>
<dbReference type="InterPro" id="IPR050266">
    <property type="entry name" value="AB_hydrolase_sf"/>
</dbReference>
<feature type="domain" description="AB hydrolase-1" evidence="1">
    <location>
        <begin position="62"/>
        <end position="301"/>
    </location>
</feature>
<dbReference type="PRINTS" id="PR00111">
    <property type="entry name" value="ABHYDROLASE"/>
</dbReference>
<keyword evidence="3" id="KW-1185">Reference proteome</keyword>
<name>A0ABV3QWU3_9HYPH</name>
<dbReference type="EMBL" id="JBFOCI010000001">
    <property type="protein sequence ID" value="MEW9805433.1"/>
    <property type="molecule type" value="Genomic_DNA"/>
</dbReference>
<evidence type="ECO:0000259" key="1">
    <source>
        <dbReference type="Pfam" id="PF00561"/>
    </source>
</evidence>
<dbReference type="SUPFAM" id="SSF53474">
    <property type="entry name" value="alpha/beta-Hydrolases"/>
    <property type="match status" value="1"/>
</dbReference>
<dbReference type="InterPro" id="IPR029058">
    <property type="entry name" value="AB_hydrolase_fold"/>
</dbReference>
<proteinExistence type="predicted"/>
<dbReference type="PRINTS" id="PR00412">
    <property type="entry name" value="EPOXHYDRLASE"/>
</dbReference>
<dbReference type="Proteomes" id="UP001556196">
    <property type="component" value="Unassembled WGS sequence"/>
</dbReference>
<evidence type="ECO:0000313" key="3">
    <source>
        <dbReference type="Proteomes" id="UP001556196"/>
    </source>
</evidence>
<gene>
    <name evidence="2" type="ORF">ABUE31_05480</name>
</gene>